<dbReference type="RefSeq" id="WP_407592015.1">
    <property type="nucleotide sequence ID" value="NZ_JBHDIY010000002.1"/>
</dbReference>
<feature type="domain" description="NolW-like" evidence="13">
    <location>
        <begin position="186"/>
        <end position="248"/>
    </location>
</feature>
<dbReference type="EMBL" id="JBHDIY010000002">
    <property type="protein sequence ID" value="MFL4470145.1"/>
    <property type="molecule type" value="Genomic_DNA"/>
</dbReference>
<comment type="caution">
    <text evidence="15">The sequence shown here is derived from an EMBL/GenBank/DDBJ whole genome shotgun (WGS) entry which is preliminary data.</text>
</comment>
<evidence type="ECO:0000313" key="15">
    <source>
        <dbReference type="EMBL" id="MFL4470145.1"/>
    </source>
</evidence>
<name>A0ABW8USN7_9RHOB</name>
<keyword evidence="3 10" id="KW-0813">Transport</keyword>
<dbReference type="Pfam" id="PF00263">
    <property type="entry name" value="Secretin"/>
    <property type="match status" value="1"/>
</dbReference>
<keyword evidence="8" id="KW-0472">Membrane</keyword>
<feature type="domain" description="GspD-like N0" evidence="14">
    <location>
        <begin position="28"/>
        <end position="94"/>
    </location>
</feature>
<gene>
    <name evidence="15" type="primary">gspD</name>
    <name evidence="15" type="ORF">ACERZ8_09780</name>
</gene>
<keyword evidence="9" id="KW-0998">Cell outer membrane</keyword>
<feature type="domain" description="Type II/III secretion system secretin-like" evidence="12">
    <location>
        <begin position="426"/>
        <end position="591"/>
    </location>
</feature>
<evidence type="ECO:0000259" key="13">
    <source>
        <dbReference type="Pfam" id="PF03958"/>
    </source>
</evidence>
<dbReference type="InterPro" id="IPR050810">
    <property type="entry name" value="Bact_Secretion_Sys_Channel"/>
</dbReference>
<keyword evidence="4" id="KW-1134">Transmembrane beta strand</keyword>
<evidence type="ECO:0000256" key="10">
    <source>
        <dbReference type="RuleBase" id="RU004004"/>
    </source>
</evidence>
<dbReference type="InterPro" id="IPR013356">
    <property type="entry name" value="T2SS_GspD"/>
</dbReference>
<evidence type="ECO:0000256" key="5">
    <source>
        <dbReference type="ARBA" id="ARBA00022692"/>
    </source>
</evidence>
<dbReference type="Gene3D" id="3.30.1370.120">
    <property type="match status" value="3"/>
</dbReference>
<keyword evidence="7" id="KW-0653">Protein transport</keyword>
<dbReference type="InterPro" id="IPR049371">
    <property type="entry name" value="GspD-like_N0"/>
</dbReference>
<evidence type="ECO:0000256" key="2">
    <source>
        <dbReference type="ARBA" id="ARBA00006980"/>
    </source>
</evidence>
<dbReference type="InterPro" id="IPR038591">
    <property type="entry name" value="NolW-like_sf"/>
</dbReference>
<evidence type="ECO:0000313" key="16">
    <source>
        <dbReference type="Proteomes" id="UP001627408"/>
    </source>
</evidence>
<evidence type="ECO:0000256" key="4">
    <source>
        <dbReference type="ARBA" id="ARBA00022452"/>
    </source>
</evidence>
<evidence type="ECO:0000256" key="7">
    <source>
        <dbReference type="ARBA" id="ARBA00022927"/>
    </source>
</evidence>
<dbReference type="NCBIfam" id="TIGR02517">
    <property type="entry name" value="type_II_gspD"/>
    <property type="match status" value="1"/>
</dbReference>
<feature type="signal peptide" evidence="11">
    <location>
        <begin position="1"/>
        <end position="19"/>
    </location>
</feature>
<dbReference type="Pfam" id="PF21305">
    <property type="entry name" value="type_II_gspD_N0"/>
    <property type="match status" value="1"/>
</dbReference>
<proteinExistence type="inferred from homology"/>
<accession>A0ABW8USN7</accession>
<comment type="similarity">
    <text evidence="2">Belongs to the bacterial secretin family. GSP D subfamily.</text>
</comment>
<evidence type="ECO:0000256" key="3">
    <source>
        <dbReference type="ARBA" id="ARBA00022448"/>
    </source>
</evidence>
<dbReference type="InterPro" id="IPR005644">
    <property type="entry name" value="NolW-like"/>
</dbReference>
<dbReference type="Proteomes" id="UP001627408">
    <property type="component" value="Unassembled WGS sequence"/>
</dbReference>
<evidence type="ECO:0000256" key="1">
    <source>
        <dbReference type="ARBA" id="ARBA00004442"/>
    </source>
</evidence>
<protein>
    <submittedName>
        <fullName evidence="15">Type II secretion system secretin GspD</fullName>
    </submittedName>
</protein>
<evidence type="ECO:0000256" key="11">
    <source>
        <dbReference type="SAM" id="SignalP"/>
    </source>
</evidence>
<dbReference type="InterPro" id="IPR001775">
    <property type="entry name" value="GspD/PilQ"/>
</dbReference>
<sequence length="638" mass="67042">MYRFFTILCLVLMSPPVTAQTSEATYTINLRQTDITILTEQIADITGRTLIVHPELRGEITVVSAEPLDSAGAWELFQSILRARGFHAVQSGAIWQIIPLDAARAAARVDIGDGDAGSQDFVTRLIMLDNLPAGEAVRVLRPLVAASASIEALEDPNAVLITDTVEGANRITSIARNLDKDEARSSRVLQFRNTQAAVVGAAIADVLGPNPTGARLSVDPGSNTLIIRGTADELDEVEMLANAMDVPPVSNPQVALTTRVFPLRYGEAEQLAGILTAALTGAGAVATNAVAVELQQSDLNAAAPVSDIPDVTVAADEAQNAIVARGTEAQLNEVAALLQQLDRKRAQVLIEAAIVEVSGETAQRLSAQLGLGNLAPPSGLAATSFSNGGAALGTLLAALGTPNAALATAGGSATIGGGNFGILLQALNQSTNANLLSTPSLMALDNQPASIVVGQNVPFRTGTFATDGNSVQPFTTIERRDVGLTMNVLPRINDGNTVRLDIRQEVSSLVNANVEGAADLITNRRSIETSVLAQSGSTIVLGGLITRDDLKSLQKVPGAGDIPVLGNLFKSRNRSSTRRTLFVFLKPTVLRSDQSLKQTYEKRLSALETARSDARLGATDRDVTRARKPVRLELGGVY</sequence>
<dbReference type="Pfam" id="PF03958">
    <property type="entry name" value="Secretin_N"/>
    <property type="match status" value="2"/>
</dbReference>
<comment type="subcellular location">
    <subcellularLocation>
        <location evidence="1 10">Cell outer membrane</location>
    </subcellularLocation>
</comment>
<reference evidence="15 16" key="1">
    <citation type="submission" date="2024-08" db="EMBL/GenBank/DDBJ databases">
        <title>Tateyamaria sp. nov., isolated from marine algae.</title>
        <authorList>
            <person name="Choi B.J."/>
            <person name="Kim J.M."/>
            <person name="Lee J.K."/>
            <person name="Choi D.G."/>
            <person name="Bayburt H."/>
            <person name="Baek J.H."/>
            <person name="Han D.M."/>
            <person name="Jeon C.O."/>
        </authorList>
    </citation>
    <scope>NUCLEOTIDE SEQUENCE [LARGE SCALE GENOMIC DNA]</scope>
    <source>
        <strain evidence="15 16">KMU-156</strain>
    </source>
</reference>
<evidence type="ECO:0000259" key="14">
    <source>
        <dbReference type="Pfam" id="PF21305"/>
    </source>
</evidence>
<evidence type="ECO:0000256" key="9">
    <source>
        <dbReference type="ARBA" id="ARBA00023237"/>
    </source>
</evidence>
<feature type="chain" id="PRO_5046245476" evidence="11">
    <location>
        <begin position="20"/>
        <end position="638"/>
    </location>
</feature>
<dbReference type="PRINTS" id="PR00811">
    <property type="entry name" value="BCTERIALGSPD"/>
</dbReference>
<organism evidence="15 16">
    <name type="scientific">Tateyamaria armeniaca</name>
    <dbReference type="NCBI Taxonomy" id="2518930"/>
    <lineage>
        <taxon>Bacteria</taxon>
        <taxon>Pseudomonadati</taxon>
        <taxon>Pseudomonadota</taxon>
        <taxon>Alphaproteobacteria</taxon>
        <taxon>Rhodobacterales</taxon>
        <taxon>Roseobacteraceae</taxon>
        <taxon>Tateyamaria</taxon>
    </lineage>
</organism>
<evidence type="ECO:0000259" key="12">
    <source>
        <dbReference type="Pfam" id="PF00263"/>
    </source>
</evidence>
<feature type="domain" description="NolW-like" evidence="13">
    <location>
        <begin position="258"/>
        <end position="347"/>
    </location>
</feature>
<keyword evidence="16" id="KW-1185">Reference proteome</keyword>
<evidence type="ECO:0000256" key="6">
    <source>
        <dbReference type="ARBA" id="ARBA00022729"/>
    </source>
</evidence>
<dbReference type="PRINTS" id="PR01032">
    <property type="entry name" value="PHAGEIV"/>
</dbReference>
<dbReference type="PANTHER" id="PTHR30332:SF24">
    <property type="entry name" value="SECRETIN GSPD-RELATED"/>
    <property type="match status" value="1"/>
</dbReference>
<dbReference type="InterPro" id="IPR004846">
    <property type="entry name" value="T2SS/T3SS_dom"/>
</dbReference>
<dbReference type="PANTHER" id="PTHR30332">
    <property type="entry name" value="PROBABLE GENERAL SECRETION PATHWAY PROTEIN D"/>
    <property type="match status" value="1"/>
</dbReference>
<evidence type="ECO:0000256" key="8">
    <source>
        <dbReference type="ARBA" id="ARBA00023136"/>
    </source>
</evidence>
<keyword evidence="5" id="KW-0812">Transmembrane</keyword>
<keyword evidence="6 11" id="KW-0732">Signal</keyword>